<reference evidence="1 2" key="1">
    <citation type="submission" date="2024-02" db="EMBL/GenBank/DDBJ databases">
        <title>High-quality chromosome-scale genome assembly of Pensacola bahiagrass (Paspalum notatum Flugge var. saurae).</title>
        <authorList>
            <person name="Vega J.M."/>
            <person name="Podio M."/>
            <person name="Orjuela J."/>
            <person name="Siena L.A."/>
            <person name="Pessino S.C."/>
            <person name="Combes M.C."/>
            <person name="Mariac C."/>
            <person name="Albertini E."/>
            <person name="Pupilli F."/>
            <person name="Ortiz J.P.A."/>
            <person name="Leblanc O."/>
        </authorList>
    </citation>
    <scope>NUCLEOTIDE SEQUENCE [LARGE SCALE GENOMIC DNA]</scope>
    <source>
        <strain evidence="1">R1</strain>
        <tissue evidence="1">Leaf</tissue>
    </source>
</reference>
<dbReference type="PANTHER" id="PTHR11440">
    <property type="entry name" value="LECITHIN-CHOLESTEROL ACYLTRANSFERASE-RELATED"/>
    <property type="match status" value="1"/>
</dbReference>
<accession>A0AAQ3WSC0</accession>
<dbReference type="AlphaFoldDB" id="A0AAQ3WSC0"/>
<dbReference type="EMBL" id="CP144748">
    <property type="protein sequence ID" value="WVZ72222.1"/>
    <property type="molecule type" value="Genomic_DNA"/>
</dbReference>
<evidence type="ECO:0000313" key="2">
    <source>
        <dbReference type="Proteomes" id="UP001341281"/>
    </source>
</evidence>
<dbReference type="Proteomes" id="UP001341281">
    <property type="component" value="Chromosome 04"/>
</dbReference>
<gene>
    <name evidence="1" type="ORF">U9M48_020718</name>
</gene>
<organism evidence="1 2">
    <name type="scientific">Paspalum notatum var. saurae</name>
    <dbReference type="NCBI Taxonomy" id="547442"/>
    <lineage>
        <taxon>Eukaryota</taxon>
        <taxon>Viridiplantae</taxon>
        <taxon>Streptophyta</taxon>
        <taxon>Embryophyta</taxon>
        <taxon>Tracheophyta</taxon>
        <taxon>Spermatophyta</taxon>
        <taxon>Magnoliopsida</taxon>
        <taxon>Liliopsida</taxon>
        <taxon>Poales</taxon>
        <taxon>Poaceae</taxon>
        <taxon>PACMAD clade</taxon>
        <taxon>Panicoideae</taxon>
        <taxon>Andropogonodae</taxon>
        <taxon>Paspaleae</taxon>
        <taxon>Paspalinae</taxon>
        <taxon>Paspalum</taxon>
    </lineage>
</organism>
<sequence>MPAPRTRARRCGLNLVRSAPMAWRRRYIKHLLLVAPLPAEGFLAPVKNFVSGPKVLYVPAVDPLALKPRPMWRTFESAIVNFPSPEVFGRRPLVVRLSLTTLLKSHSLNSLTERRNCSAYDIDDLLVAVGYGRGGVEPFWRRAVPKMWCSEAPMVPTTCINGVGNDTPEQLVYWDADFDKDPEVVYGDGDDTINLVSGLAFDDKMRQQPAQTRCTSPSCWMGLRTVTSLLLIGR</sequence>
<keyword evidence="2" id="KW-1185">Reference proteome</keyword>
<name>A0AAQ3WSC0_PASNO</name>
<evidence type="ECO:0000313" key="1">
    <source>
        <dbReference type="EMBL" id="WVZ72222.1"/>
    </source>
</evidence>
<protein>
    <submittedName>
        <fullName evidence="1">Uncharacterized protein</fullName>
    </submittedName>
</protein>
<proteinExistence type="predicted"/>